<dbReference type="InterPro" id="IPR049315">
    <property type="entry name" value="GDC-P_N"/>
</dbReference>
<evidence type="ECO:0000256" key="9">
    <source>
        <dbReference type="PIRSR" id="PIRSR603437-50"/>
    </source>
</evidence>
<dbReference type="FunFam" id="3.90.1150.10:FF:000007">
    <property type="entry name" value="Glycine dehydrogenase (decarboxylating), mitochondrial"/>
    <property type="match status" value="1"/>
</dbReference>
<dbReference type="InterPro" id="IPR003437">
    <property type="entry name" value="GcvP"/>
</dbReference>
<evidence type="ECO:0000256" key="6">
    <source>
        <dbReference type="ARBA" id="ARBA00023002"/>
    </source>
</evidence>
<name>A0A0D6PJY0_9PROT</name>
<dbReference type="AlphaFoldDB" id="A0A0D6PJY0"/>
<dbReference type="SUPFAM" id="SSF53383">
    <property type="entry name" value="PLP-dependent transferases"/>
    <property type="match status" value="2"/>
</dbReference>
<dbReference type="GO" id="GO:0005829">
    <property type="term" value="C:cytosol"/>
    <property type="evidence" value="ECO:0007669"/>
    <property type="project" value="TreeGrafter"/>
</dbReference>
<dbReference type="GO" id="GO:0016594">
    <property type="term" value="F:glycine binding"/>
    <property type="evidence" value="ECO:0007669"/>
    <property type="project" value="TreeGrafter"/>
</dbReference>
<dbReference type="NCBIfam" id="NF003346">
    <property type="entry name" value="PRK04366.1"/>
    <property type="match status" value="1"/>
</dbReference>
<protein>
    <recommendedName>
        <fullName evidence="8">Glycine dehydrogenase (decarboxylating)</fullName>
        <ecNumber evidence="8">1.4.4.2</ecNumber>
    </recommendedName>
    <alternativeName>
        <fullName evidence="8">Glycine cleavage system P-protein</fullName>
    </alternativeName>
    <alternativeName>
        <fullName evidence="8">Glycine decarboxylase</fullName>
    </alternativeName>
    <alternativeName>
        <fullName evidence="8">Glycine dehydrogenase (aminomethyl-transferring)</fullName>
    </alternativeName>
</protein>
<dbReference type="InterPro" id="IPR049316">
    <property type="entry name" value="GDC-P_C"/>
</dbReference>
<dbReference type="OrthoDB" id="9801272at2"/>
<feature type="domain" description="Glycine dehydrogenase C-terminal" evidence="11">
    <location>
        <begin position="773"/>
        <end position="894"/>
    </location>
</feature>
<dbReference type="CDD" id="cd00613">
    <property type="entry name" value="GDC-P"/>
    <property type="match status" value="2"/>
</dbReference>
<comment type="function">
    <text evidence="2 8">The glycine cleavage system catalyzes the degradation of glycine. The P protein binds the alpha-amino group of glycine through its pyridoxal phosphate cofactor; CO(2) is released and the remaining methylamine moiety is then transferred to the lipoamide cofactor of the H protein.</text>
</comment>
<evidence type="ECO:0000256" key="1">
    <source>
        <dbReference type="ARBA" id="ARBA00001933"/>
    </source>
</evidence>
<keyword evidence="6 8" id="KW-0560">Oxidoreductase</keyword>
<dbReference type="InterPro" id="IPR015424">
    <property type="entry name" value="PyrdxlP-dep_Trfase"/>
</dbReference>
<comment type="subunit">
    <text evidence="4 8">The glycine cleavage system is composed of four proteins: P, T, L and H.</text>
</comment>
<dbReference type="HAMAP" id="MF_00711">
    <property type="entry name" value="GcvP"/>
    <property type="match status" value="1"/>
</dbReference>
<dbReference type="InterPro" id="IPR015421">
    <property type="entry name" value="PyrdxlP-dep_Trfase_major"/>
</dbReference>
<dbReference type="EC" id="1.4.4.2" evidence="8"/>
<sequence length="956" mass="101865">MSALSDLAALERPDSFVARHIGPDETQIAAMLKVVGAPSLDGLIAETIPESIRTNAVLALPAAEDEAAVLARLRGLASRNVVKKSLIGLGYHGTVIPPVIQRNVLENPGWYTAYTPYQAEISQGRLEAILNFQTMIASLAGMEIANASLLDEATAAAEGVAMAFAMHKAGSKVIAIAKDVHPQTRAVIATRAWPHSWKIVDVVPGDIAGIEAVKPFALVLNYPGSTGAVRDLTAEIAAVKSAGGMAVTCADLLSLTLLTPPGEMGADIVVGSAQRFGVPMGFGGPHAGFFATKNAFKRSMPGRLVGVSVDAAGRPAMRLALQTREQHIRREKATSNICTAQVLLAVMAGFYAVWHGPEGLKAIARRVNLQARLLAELVRKAGFSLRHDTFFDMLAIEAGAKADALMQAAEAAGFNLRRIDETGIGIALDETVTRSELETLAELFDGKLAEAQLSIPKAFERQSEFCMEEVFRAHHSEHLMLRYLKRLEDKDVALNRSMIPLGSCTMKLNAAVEMAAVTWPEFADIHPFAPKHQTQGFKLLIDELAALLCEVTGFAAVSLQPNSGAQGEYAGLLTIRAFHEARGEGMRNICLIPASAHGTNPASAAMAGYKVVVVACDKLGNVDVADLHKKIEEHGERLAALMITYPSTHGVYETAIRDICQAVHAAGGQVYMDGANMNAQVGLTSPANIGADVCHLNLHKTFCIPHGGGGPGVGPIGVAAHLASHLPTHPLRPDAGPATGFGAVSAAPFGSALILPIPYAYIRLMGPEGITRATKAAILNANYISKRLEAAYPILYRGERGRVAHECIVDCRGFAANAGVQVEDIAKRLADYGFHAPTMSWPVAGTLMIEPTESEDKGELDRFCDAMLSIAGEIALIASGTWSKDDNPLKNAPHIAAEVMAEEWTHAYSRQVAAFPLSYVAAQKYWPPVKRVDNVYGDRNLVCSCAPLDAYLEDVA</sequence>
<proteinExistence type="inferred from homology"/>
<comment type="caution">
    <text evidence="12">The sequence shown here is derived from an EMBL/GenBank/DDBJ whole genome shotgun (WGS) entry which is preliminary data.</text>
</comment>
<accession>A0A0D6PJY0</accession>
<dbReference type="PANTHER" id="PTHR11773">
    <property type="entry name" value="GLYCINE DEHYDROGENASE, DECARBOXYLATING"/>
    <property type="match status" value="1"/>
</dbReference>
<dbReference type="InterPro" id="IPR020581">
    <property type="entry name" value="GDC_P"/>
</dbReference>
<organism evidence="12 13">
    <name type="scientific">Acidocella aminolytica 101 = DSM 11237</name>
    <dbReference type="NCBI Taxonomy" id="1120923"/>
    <lineage>
        <taxon>Bacteria</taxon>
        <taxon>Pseudomonadati</taxon>
        <taxon>Pseudomonadota</taxon>
        <taxon>Alphaproteobacteria</taxon>
        <taxon>Acetobacterales</taxon>
        <taxon>Acidocellaceae</taxon>
        <taxon>Acidocella</taxon>
    </lineage>
</organism>
<comment type="catalytic activity">
    <reaction evidence="7 8">
        <text>N(6)-[(R)-lipoyl]-L-lysyl-[glycine-cleavage complex H protein] + glycine + H(+) = N(6)-[(R)-S(8)-aminomethyldihydrolipoyl]-L-lysyl-[glycine-cleavage complex H protein] + CO2</text>
        <dbReference type="Rhea" id="RHEA:24304"/>
        <dbReference type="Rhea" id="RHEA-COMP:10494"/>
        <dbReference type="Rhea" id="RHEA-COMP:10495"/>
        <dbReference type="ChEBI" id="CHEBI:15378"/>
        <dbReference type="ChEBI" id="CHEBI:16526"/>
        <dbReference type="ChEBI" id="CHEBI:57305"/>
        <dbReference type="ChEBI" id="CHEBI:83099"/>
        <dbReference type="ChEBI" id="CHEBI:83143"/>
        <dbReference type="EC" id="1.4.4.2"/>
    </reaction>
</comment>
<evidence type="ECO:0000256" key="3">
    <source>
        <dbReference type="ARBA" id="ARBA00010756"/>
    </source>
</evidence>
<feature type="modified residue" description="N6-(pyridoxal phosphate)lysine" evidence="8 9">
    <location>
        <position position="700"/>
    </location>
</feature>
<dbReference type="GO" id="GO:0030170">
    <property type="term" value="F:pyridoxal phosphate binding"/>
    <property type="evidence" value="ECO:0007669"/>
    <property type="project" value="TreeGrafter"/>
</dbReference>
<dbReference type="NCBIfam" id="TIGR00461">
    <property type="entry name" value="gcvP"/>
    <property type="match status" value="1"/>
</dbReference>
<dbReference type="GO" id="GO:0005960">
    <property type="term" value="C:glycine cleavage complex"/>
    <property type="evidence" value="ECO:0007669"/>
    <property type="project" value="TreeGrafter"/>
</dbReference>
<evidence type="ECO:0000256" key="2">
    <source>
        <dbReference type="ARBA" id="ARBA00003788"/>
    </source>
</evidence>
<feature type="domain" description="Glycine cleavage system P-protein N-terminal" evidence="10">
    <location>
        <begin position="454"/>
        <end position="727"/>
    </location>
</feature>
<dbReference type="InterPro" id="IPR015422">
    <property type="entry name" value="PyrdxlP-dep_Trfase_small"/>
</dbReference>
<reference evidence="12 13" key="1">
    <citation type="submission" date="2012-11" db="EMBL/GenBank/DDBJ databases">
        <title>Whole genome sequence of Acidocella aminolytica 101 = DSM 11237.</title>
        <authorList>
            <person name="Azuma Y."/>
            <person name="Higashiura N."/>
            <person name="Hirakawa H."/>
            <person name="Matsushita K."/>
        </authorList>
    </citation>
    <scope>NUCLEOTIDE SEQUENCE [LARGE SCALE GENOMIC DNA]</scope>
    <source>
        <strain evidence="13">101 / DSM 11237</strain>
    </source>
</reference>
<evidence type="ECO:0000256" key="4">
    <source>
        <dbReference type="ARBA" id="ARBA00011690"/>
    </source>
</evidence>
<evidence type="ECO:0000259" key="10">
    <source>
        <dbReference type="Pfam" id="PF02347"/>
    </source>
</evidence>
<dbReference type="FunFam" id="3.40.640.10:FF:000007">
    <property type="entry name" value="glycine dehydrogenase (Decarboxylating), mitochondrial"/>
    <property type="match status" value="1"/>
</dbReference>
<dbReference type="STRING" id="1120923.SAMN02746095_03493"/>
<evidence type="ECO:0000313" key="13">
    <source>
        <dbReference type="Proteomes" id="UP000032668"/>
    </source>
</evidence>
<dbReference type="Gene3D" id="3.40.640.10">
    <property type="entry name" value="Type I PLP-dependent aspartate aminotransferase-like (Major domain)"/>
    <property type="match status" value="2"/>
</dbReference>
<dbReference type="Gene3D" id="3.90.1150.10">
    <property type="entry name" value="Aspartate Aminotransferase, domain 1"/>
    <property type="match status" value="2"/>
</dbReference>
<dbReference type="Proteomes" id="UP000032668">
    <property type="component" value="Unassembled WGS sequence"/>
</dbReference>
<dbReference type="Pfam" id="PF02347">
    <property type="entry name" value="GDC-P"/>
    <property type="match status" value="2"/>
</dbReference>
<keyword evidence="5 8" id="KW-0663">Pyridoxal phosphate</keyword>
<dbReference type="GO" id="GO:0019464">
    <property type="term" value="P:glycine decarboxylation via glycine cleavage system"/>
    <property type="evidence" value="ECO:0007669"/>
    <property type="project" value="UniProtKB-UniRule"/>
</dbReference>
<evidence type="ECO:0000256" key="5">
    <source>
        <dbReference type="ARBA" id="ARBA00022898"/>
    </source>
</evidence>
<evidence type="ECO:0000313" key="12">
    <source>
        <dbReference type="EMBL" id="GAN82070.1"/>
    </source>
</evidence>
<dbReference type="Pfam" id="PF21478">
    <property type="entry name" value="GcvP2_C"/>
    <property type="match status" value="1"/>
</dbReference>
<dbReference type="EMBL" id="BANC01000146">
    <property type="protein sequence ID" value="GAN82070.1"/>
    <property type="molecule type" value="Genomic_DNA"/>
</dbReference>
<dbReference type="RefSeq" id="WP_048880453.1">
    <property type="nucleotide sequence ID" value="NZ_BANC01000146.1"/>
</dbReference>
<evidence type="ECO:0000256" key="8">
    <source>
        <dbReference type="HAMAP-Rule" id="MF_00711"/>
    </source>
</evidence>
<keyword evidence="13" id="KW-1185">Reference proteome</keyword>
<dbReference type="PANTHER" id="PTHR11773:SF1">
    <property type="entry name" value="GLYCINE DEHYDROGENASE (DECARBOXYLATING), MITOCHONDRIAL"/>
    <property type="match status" value="1"/>
</dbReference>
<dbReference type="GO" id="GO:0004375">
    <property type="term" value="F:glycine dehydrogenase (decarboxylating) activity"/>
    <property type="evidence" value="ECO:0007669"/>
    <property type="project" value="UniProtKB-EC"/>
</dbReference>
<evidence type="ECO:0000256" key="7">
    <source>
        <dbReference type="ARBA" id="ARBA00049026"/>
    </source>
</evidence>
<comment type="similarity">
    <text evidence="3 8">Belongs to the GcvP family.</text>
</comment>
<comment type="cofactor">
    <cofactor evidence="1 8 9">
        <name>pyridoxal 5'-phosphate</name>
        <dbReference type="ChEBI" id="CHEBI:597326"/>
    </cofactor>
</comment>
<evidence type="ECO:0000259" key="11">
    <source>
        <dbReference type="Pfam" id="PF21478"/>
    </source>
</evidence>
<gene>
    <name evidence="8" type="primary">gcvP</name>
    <name evidence="12" type="ORF">Aam_149_021</name>
</gene>
<feature type="domain" description="Glycine cleavage system P-protein N-terminal" evidence="10">
    <location>
        <begin position="19"/>
        <end position="444"/>
    </location>
</feature>